<dbReference type="AlphaFoldDB" id="A0A1B6DEN8"/>
<dbReference type="PANTHER" id="PTHR45913:SF19">
    <property type="entry name" value="LOW QUALITY PROTEIN: ZINC FINGER BED DOMAIN-CONTAINING PROTEIN 5-LIKE"/>
    <property type="match status" value="1"/>
</dbReference>
<reference evidence="1" key="1">
    <citation type="submission" date="2015-12" db="EMBL/GenBank/DDBJ databases">
        <title>De novo transcriptome assembly of four potential Pierce s Disease insect vectors from Arizona vineyards.</title>
        <authorList>
            <person name="Tassone E.E."/>
        </authorList>
    </citation>
    <scope>NUCLEOTIDE SEQUENCE</scope>
</reference>
<sequence>MLGFGRDLVVREMCQMMNLPHPVSKPSSSSTLMAKKGKTYSRKYNPDFLKFGFVCSGSEEEPLPQCVICFEMLSNECMKVSKLERHLSTKHPECVGKSLQYFQIKKRNLSMTKSTMEKSSKQNKITTRVSYELSLLIAKKGSVHTVGEDLIIPAAKIISNALFDEKSTKKSMKFHYQILLSKDELMKCHRV</sequence>
<proteinExistence type="predicted"/>
<accession>A0A1B6DEN8</accession>
<organism evidence="1">
    <name type="scientific">Clastoptera arizonana</name>
    <name type="common">Arizona spittle bug</name>
    <dbReference type="NCBI Taxonomy" id="38151"/>
    <lineage>
        <taxon>Eukaryota</taxon>
        <taxon>Metazoa</taxon>
        <taxon>Ecdysozoa</taxon>
        <taxon>Arthropoda</taxon>
        <taxon>Hexapoda</taxon>
        <taxon>Insecta</taxon>
        <taxon>Pterygota</taxon>
        <taxon>Neoptera</taxon>
        <taxon>Paraneoptera</taxon>
        <taxon>Hemiptera</taxon>
        <taxon>Auchenorrhyncha</taxon>
        <taxon>Cercopoidea</taxon>
        <taxon>Clastopteridae</taxon>
        <taxon>Clastoptera</taxon>
    </lineage>
</organism>
<name>A0A1B6DEN8_9HEMI</name>
<evidence type="ECO:0000313" key="1">
    <source>
        <dbReference type="EMBL" id="JAS24161.1"/>
    </source>
</evidence>
<gene>
    <name evidence="1" type="ORF">g.1306</name>
</gene>
<protein>
    <submittedName>
        <fullName evidence="1">Uncharacterized protein</fullName>
    </submittedName>
</protein>
<dbReference type="PANTHER" id="PTHR45913">
    <property type="entry name" value="EPM2A-INTERACTING PROTEIN 1"/>
    <property type="match status" value="1"/>
</dbReference>
<dbReference type="EMBL" id="GEDC01013137">
    <property type="protein sequence ID" value="JAS24161.1"/>
    <property type="molecule type" value="Transcribed_RNA"/>
</dbReference>